<feature type="zinc finger region" description="C4-type" evidence="7">
    <location>
        <begin position="234"/>
        <end position="256"/>
    </location>
</feature>
<proteinExistence type="inferred from homology"/>
<dbReference type="Gene3D" id="3.90.226.10">
    <property type="entry name" value="2-enoyl-CoA Hydratase, Chain A, domain 1"/>
    <property type="match status" value="1"/>
</dbReference>
<keyword evidence="7" id="KW-0443">Lipid metabolism</keyword>
<dbReference type="UniPathway" id="UPA00655">
    <property type="reaction ID" value="UER00711"/>
</dbReference>
<dbReference type="InterPro" id="IPR034733">
    <property type="entry name" value="AcCoA_carboxyl_beta"/>
</dbReference>
<dbReference type="GO" id="GO:0016743">
    <property type="term" value="F:carboxyl- or carbamoyltransferase activity"/>
    <property type="evidence" value="ECO:0007669"/>
    <property type="project" value="UniProtKB-UniRule"/>
</dbReference>
<keyword evidence="7" id="KW-0275">Fatty acid biosynthesis</keyword>
<dbReference type="PROSITE" id="PS50980">
    <property type="entry name" value="COA_CT_NTER"/>
    <property type="match status" value="1"/>
</dbReference>
<keyword evidence="7" id="KW-0479">Metal-binding</keyword>
<comment type="subunit">
    <text evidence="7">Acetyl-CoA carboxylase is a heterohexamer composed of biotin carboxyl carrier protein (AccB), biotin carboxylase (AccC) and two subunits each of ACCase subunit alpha (AccA) and ACCase subunit beta (AccD).</text>
</comment>
<protein>
    <recommendedName>
        <fullName evidence="7">Acetyl-coenzyme A carboxylase carboxyl transferase subunit beta</fullName>
        <shortName evidence="7">ACCase subunit beta</shortName>
        <shortName evidence="7">Acetyl-CoA carboxylase carboxyltransferase subunit beta</shortName>
        <ecNumber evidence="7">2.1.3.15</ecNumber>
    </recommendedName>
</protein>
<name>M1JYK3_9LILI</name>
<evidence type="ECO:0000256" key="7">
    <source>
        <dbReference type="HAMAP-Rule" id="MF_01395"/>
    </source>
</evidence>
<feature type="binding site" evidence="7">
    <location>
        <position position="256"/>
    </location>
    <ligand>
        <name>Zn(2+)</name>
        <dbReference type="ChEBI" id="CHEBI:29105"/>
    </ligand>
</feature>
<evidence type="ECO:0000256" key="1">
    <source>
        <dbReference type="ARBA" id="ARBA00011842"/>
    </source>
</evidence>
<dbReference type="GO" id="GO:2001295">
    <property type="term" value="P:malonyl-CoA biosynthetic process"/>
    <property type="evidence" value="ECO:0007669"/>
    <property type="project" value="UniProtKB-UniRule"/>
</dbReference>
<dbReference type="GO" id="GO:0008270">
    <property type="term" value="F:zinc ion binding"/>
    <property type="evidence" value="ECO:0007669"/>
    <property type="project" value="UniProtKB-UniRule"/>
</dbReference>
<dbReference type="GO" id="GO:0009317">
    <property type="term" value="C:acetyl-CoA carboxylase complex"/>
    <property type="evidence" value="ECO:0007669"/>
    <property type="project" value="InterPro"/>
</dbReference>
<comment type="subunit">
    <text evidence="1">Acetyl-CoA carboxylase is a heterohexamer composed of biotin carboxyl carrier protein, biotin carboxylase and 2 subunits each of ACCase subunit alpha and ACCase plastid-coded subunit beta (accD).</text>
</comment>
<keyword evidence="4 7" id="KW-0863">Zinc-finger</keyword>
<dbReference type="SUPFAM" id="SSF52096">
    <property type="entry name" value="ClpP/crotonase"/>
    <property type="match status" value="1"/>
</dbReference>
<keyword evidence="6 7" id="KW-0067">ATP-binding</keyword>
<dbReference type="EMBL" id="JX088666">
    <property type="protein sequence ID" value="AGE93207.1"/>
    <property type="molecule type" value="Genomic_DNA"/>
</dbReference>
<keyword evidence="5 7" id="KW-0862">Zinc</keyword>
<dbReference type="InterPro" id="IPR029045">
    <property type="entry name" value="ClpP/crotonase-like_dom_sf"/>
</dbReference>
<dbReference type="PANTHER" id="PTHR42995">
    <property type="entry name" value="ACETYL-COENZYME A CARBOXYLASE CARBOXYL TRANSFERASE SUBUNIT BETA, CHLOROPLASTIC"/>
    <property type="match status" value="1"/>
</dbReference>
<evidence type="ECO:0000256" key="4">
    <source>
        <dbReference type="ARBA" id="ARBA00022771"/>
    </source>
</evidence>
<evidence type="ECO:0000256" key="5">
    <source>
        <dbReference type="ARBA" id="ARBA00022833"/>
    </source>
</evidence>
<gene>
    <name evidence="7 9" type="primary">accD</name>
</gene>
<evidence type="ECO:0000313" key="9">
    <source>
        <dbReference type="EMBL" id="AGE93207.1"/>
    </source>
</evidence>
<comment type="catalytic activity">
    <reaction evidence="7">
        <text>N(6)-carboxybiotinyl-L-lysyl-[protein] + acetyl-CoA = N(6)-biotinyl-L-lysyl-[protein] + malonyl-CoA</text>
        <dbReference type="Rhea" id="RHEA:54728"/>
        <dbReference type="Rhea" id="RHEA-COMP:10505"/>
        <dbReference type="Rhea" id="RHEA-COMP:10506"/>
        <dbReference type="ChEBI" id="CHEBI:57288"/>
        <dbReference type="ChEBI" id="CHEBI:57384"/>
        <dbReference type="ChEBI" id="CHEBI:83144"/>
        <dbReference type="ChEBI" id="CHEBI:83145"/>
        <dbReference type="EC" id="2.1.3.15"/>
    </reaction>
</comment>
<dbReference type="EC" id="2.1.3.15" evidence="7"/>
<dbReference type="Pfam" id="PF01039">
    <property type="entry name" value="Carboxyl_trans"/>
    <property type="match status" value="1"/>
</dbReference>
<comment type="pathway">
    <text evidence="7">Lipid metabolism; malonyl-CoA biosynthesis; malonyl-CoA from acetyl-CoA: step 1/1.</text>
</comment>
<dbReference type="InterPro" id="IPR000438">
    <property type="entry name" value="Acetyl_CoA_COase_Trfase_b_su"/>
</dbReference>
<dbReference type="GO" id="GO:0006633">
    <property type="term" value="P:fatty acid biosynthetic process"/>
    <property type="evidence" value="ECO:0007669"/>
    <property type="project" value="UniProtKB-KW"/>
</dbReference>
<keyword evidence="7" id="KW-0444">Lipid biosynthesis</keyword>
<feature type="binding site" evidence="7">
    <location>
        <position position="234"/>
    </location>
    <ligand>
        <name>Zn(2+)</name>
        <dbReference type="ChEBI" id="CHEBI:29105"/>
    </ligand>
</feature>
<keyword evidence="9" id="KW-0934">Plastid</keyword>
<keyword evidence="2 7" id="KW-0808">Transferase</keyword>
<evidence type="ECO:0000256" key="2">
    <source>
        <dbReference type="ARBA" id="ARBA00022679"/>
    </source>
</evidence>
<comment type="similarity">
    <text evidence="7">Belongs to the AccD/PCCB family.</text>
</comment>
<dbReference type="GO" id="GO:0005524">
    <property type="term" value="F:ATP binding"/>
    <property type="evidence" value="ECO:0007669"/>
    <property type="project" value="UniProtKB-KW"/>
</dbReference>
<dbReference type="NCBIfam" id="TIGR00515">
    <property type="entry name" value="accD"/>
    <property type="match status" value="1"/>
</dbReference>
<keyword evidence="3 7" id="KW-0547">Nucleotide-binding</keyword>
<feature type="domain" description="CoA carboxyltransferase N-terminal" evidence="8">
    <location>
        <begin position="230"/>
        <end position="497"/>
    </location>
</feature>
<reference evidence="9" key="1">
    <citation type="submission" date="2012-05" db="EMBL/GenBank/DDBJ databases">
        <title>Plastid genomes and deep relationships among the commelinid monocots.</title>
        <authorList>
            <person name="Barrett C.F."/>
            <person name="Davis J.I."/>
            <person name="Leebens-Mack J."/>
            <person name="Stevenson D."/>
            <person name="Conran J.G."/>
        </authorList>
    </citation>
    <scope>NUCLEOTIDE SEQUENCE</scope>
</reference>
<sequence>MEKCWFNLMLSNDKLEHRCGLSKSMDSLYAIGHTGGSKEPIINNTEKEIPSWSDSGSYSLSNVDYLFKFNIRGISSFISDETFLVRDSNGDSYSVSFDIENQIFEIDNDSSFQSELESFLYSYLKNGSKRKNHYHYHCMYDTKSSCNNHININSCIDSYLHFEVSINSSVSGGTNNYSDSIRYSFICTESESISGTESKSSSIRTRNNGSNLNIRGRSNHFDINKKYRNLWVQCENCYALNYKRLLRSTMNICEQCGYHLKMTSSDRIELSIDPGTWNPMDEDTVSMDPIGFHSEGELYRDRIDLYQRKTGLTEAVQTGIGQLNGIPIAIGVMDFQFMGGSMGSAVGEKITRLIEYATNRFLPVIIVCASGGARMQEGSLSLMQMAKISSALYNYQSNRKSFYVSILTSPTTGGVTASFGMLGDVIIAEPNAYIAFAGKRVIEQTLNKTVPDGSQASEYLFHKGLFDPIVPRNPLKGVLSELLQLHGFFPLNKNSRD</sequence>
<accession>M1JYK3</accession>
<comment type="function">
    <text evidence="7">Component of the acetyl coenzyme A carboxylase (ACC) complex. Biotin carboxylase (BC) catalyzes the carboxylation of biotin on its carrier protein (BCCP) and then the CO(2) group is transferred by the transcarboxylase to acetyl-CoA to form malonyl-CoA.</text>
</comment>
<feature type="binding site" evidence="7">
    <location>
        <position position="237"/>
    </location>
    <ligand>
        <name>Zn(2+)</name>
        <dbReference type="ChEBI" id="CHEBI:29105"/>
    </ligand>
</feature>
<evidence type="ECO:0000256" key="3">
    <source>
        <dbReference type="ARBA" id="ARBA00022741"/>
    </source>
</evidence>
<dbReference type="GO" id="GO:0003989">
    <property type="term" value="F:acetyl-CoA carboxylase activity"/>
    <property type="evidence" value="ECO:0007669"/>
    <property type="project" value="InterPro"/>
</dbReference>
<geneLocation type="plastid" evidence="9"/>
<evidence type="ECO:0000256" key="6">
    <source>
        <dbReference type="ARBA" id="ARBA00022840"/>
    </source>
</evidence>
<dbReference type="PRINTS" id="PR01070">
    <property type="entry name" value="ACCCTRFRASEB"/>
</dbReference>
<organism evidence="9">
    <name type="scientific">Calectasia narragara</name>
    <dbReference type="NCBI Taxonomy" id="1276544"/>
    <lineage>
        <taxon>Eukaryota</taxon>
        <taxon>Viridiplantae</taxon>
        <taxon>Streptophyta</taxon>
        <taxon>Embryophyta</taxon>
        <taxon>Tracheophyta</taxon>
        <taxon>Spermatophyta</taxon>
        <taxon>Magnoliopsida</taxon>
        <taxon>Liliopsida</taxon>
        <taxon>Dasypogonaceae</taxon>
        <taxon>Calectasia</taxon>
    </lineage>
</organism>
<evidence type="ECO:0000259" key="8">
    <source>
        <dbReference type="PROSITE" id="PS50980"/>
    </source>
</evidence>
<feature type="binding site" evidence="7">
    <location>
        <position position="253"/>
    </location>
    <ligand>
        <name>Zn(2+)</name>
        <dbReference type="ChEBI" id="CHEBI:29105"/>
    </ligand>
</feature>
<keyword evidence="7" id="KW-0276">Fatty acid metabolism</keyword>
<comment type="cofactor">
    <cofactor evidence="7">
        <name>Zn(2+)</name>
        <dbReference type="ChEBI" id="CHEBI:29105"/>
    </cofactor>
    <text evidence="7">Binds 1 zinc ion per subunit.</text>
</comment>
<dbReference type="InterPro" id="IPR011762">
    <property type="entry name" value="COA_CT_N"/>
</dbReference>
<dbReference type="PANTHER" id="PTHR42995:SF5">
    <property type="entry name" value="ACETYL-COENZYME A CARBOXYLASE CARBOXYL TRANSFERASE SUBUNIT BETA, CHLOROPLASTIC"/>
    <property type="match status" value="1"/>
</dbReference>
<dbReference type="HAMAP" id="MF_01395">
    <property type="entry name" value="AcetylCoA_CT_beta"/>
    <property type="match status" value="1"/>
</dbReference>
<dbReference type="AlphaFoldDB" id="M1JYK3"/>